<evidence type="ECO:0000313" key="7">
    <source>
        <dbReference type="Proteomes" id="UP000292052"/>
    </source>
</evidence>
<accession>A0A482WCE2</accession>
<name>A0A482WCE2_ASBVE</name>
<protein>
    <submittedName>
        <fullName evidence="6">Cytochrome c oxidase assembly factor-like</fullName>
    </submittedName>
</protein>
<dbReference type="Pfam" id="PF15786">
    <property type="entry name" value="PET117"/>
    <property type="match status" value="2"/>
</dbReference>
<dbReference type="PANTHER" id="PTHR28163">
    <property type="entry name" value="PROTEIN PET117 HOMOLOG, MITOCHONDRIAL"/>
    <property type="match status" value="1"/>
</dbReference>
<reference evidence="6 7" key="1">
    <citation type="submission" date="2017-03" db="EMBL/GenBank/DDBJ databases">
        <title>Genome of the blue death feigning beetle - Asbolus verrucosus.</title>
        <authorList>
            <person name="Rider S.D."/>
        </authorList>
    </citation>
    <scope>NUCLEOTIDE SEQUENCE [LARGE SCALE GENOMIC DNA]</scope>
    <source>
        <strain evidence="6">Butters</strain>
        <tissue evidence="6">Head and leg muscle</tissue>
    </source>
</reference>
<dbReference type="PANTHER" id="PTHR28163:SF1">
    <property type="entry name" value="PROTEIN PET117 HOMOLOG, MITOCHONDRIAL"/>
    <property type="match status" value="1"/>
</dbReference>
<evidence type="ECO:0000256" key="4">
    <source>
        <dbReference type="ARBA" id="ARBA00023128"/>
    </source>
</evidence>
<keyword evidence="5" id="KW-1133">Transmembrane helix</keyword>
<dbReference type="GO" id="GO:0033617">
    <property type="term" value="P:mitochondrial respiratory chain complex IV assembly"/>
    <property type="evidence" value="ECO:0007669"/>
    <property type="project" value="TreeGrafter"/>
</dbReference>
<sequence length="92" mass="10830">MSLQAKFVLGSACVFSLGIIGYVHYKQYLDRFIMNNVCFTSANFRQQLHQGVLTDIERRQRRKQENLYQLQKQIDLTKEIQKSEKNSNTDIT</sequence>
<dbReference type="EMBL" id="QDEB01007630">
    <property type="protein sequence ID" value="RZC42497.1"/>
    <property type="molecule type" value="Genomic_DNA"/>
</dbReference>
<proteinExistence type="inferred from homology"/>
<keyword evidence="5" id="KW-0472">Membrane</keyword>
<keyword evidence="5" id="KW-0812">Transmembrane</keyword>
<dbReference type="GO" id="GO:0005739">
    <property type="term" value="C:mitochondrion"/>
    <property type="evidence" value="ECO:0007669"/>
    <property type="project" value="UniProtKB-SubCell"/>
</dbReference>
<comment type="subcellular location">
    <subcellularLocation>
        <location evidence="1">Mitochondrion</location>
    </subcellularLocation>
</comment>
<dbReference type="AlphaFoldDB" id="A0A482WCE2"/>
<keyword evidence="3" id="KW-0809">Transit peptide</keyword>
<dbReference type="OrthoDB" id="76305at2759"/>
<gene>
    <name evidence="6" type="ORF">BDFB_003967</name>
</gene>
<evidence type="ECO:0000313" key="6">
    <source>
        <dbReference type="EMBL" id="RZC42497.1"/>
    </source>
</evidence>
<evidence type="ECO:0000256" key="1">
    <source>
        <dbReference type="ARBA" id="ARBA00004173"/>
    </source>
</evidence>
<evidence type="ECO:0000256" key="3">
    <source>
        <dbReference type="ARBA" id="ARBA00022946"/>
    </source>
</evidence>
<dbReference type="STRING" id="1661398.A0A482WCE2"/>
<dbReference type="InterPro" id="IPR031568">
    <property type="entry name" value="Pet117"/>
</dbReference>
<organism evidence="6 7">
    <name type="scientific">Asbolus verrucosus</name>
    <name type="common">Desert ironclad beetle</name>
    <dbReference type="NCBI Taxonomy" id="1661398"/>
    <lineage>
        <taxon>Eukaryota</taxon>
        <taxon>Metazoa</taxon>
        <taxon>Ecdysozoa</taxon>
        <taxon>Arthropoda</taxon>
        <taxon>Hexapoda</taxon>
        <taxon>Insecta</taxon>
        <taxon>Pterygota</taxon>
        <taxon>Neoptera</taxon>
        <taxon>Endopterygota</taxon>
        <taxon>Coleoptera</taxon>
        <taxon>Polyphaga</taxon>
        <taxon>Cucujiformia</taxon>
        <taxon>Tenebrionidae</taxon>
        <taxon>Pimeliinae</taxon>
        <taxon>Asbolus</taxon>
    </lineage>
</organism>
<comment type="caution">
    <text evidence="6">The sequence shown here is derived from an EMBL/GenBank/DDBJ whole genome shotgun (WGS) entry which is preliminary data.</text>
</comment>
<keyword evidence="7" id="KW-1185">Reference proteome</keyword>
<evidence type="ECO:0000256" key="5">
    <source>
        <dbReference type="SAM" id="Phobius"/>
    </source>
</evidence>
<dbReference type="Proteomes" id="UP000292052">
    <property type="component" value="Unassembled WGS sequence"/>
</dbReference>
<evidence type="ECO:0000256" key="2">
    <source>
        <dbReference type="ARBA" id="ARBA00008197"/>
    </source>
</evidence>
<keyword evidence="4" id="KW-0496">Mitochondrion</keyword>
<feature type="transmembrane region" description="Helical" evidence="5">
    <location>
        <begin position="6"/>
        <end position="25"/>
    </location>
</feature>
<comment type="similarity">
    <text evidence="2">Belongs to the PET117 family.</text>
</comment>